<reference evidence="2" key="1">
    <citation type="submission" date="2016-06" db="EMBL/GenBank/DDBJ databases">
        <title>Parallel loss of symbiosis genes in relatives of nitrogen-fixing non-legume Parasponia.</title>
        <authorList>
            <person name="Van Velzen R."/>
            <person name="Holmer R."/>
            <person name="Bu F."/>
            <person name="Rutten L."/>
            <person name="Van Zeijl A."/>
            <person name="Liu W."/>
            <person name="Santuari L."/>
            <person name="Cao Q."/>
            <person name="Sharma T."/>
            <person name="Shen D."/>
            <person name="Roswanjaya Y."/>
            <person name="Wardhani T."/>
            <person name="Kalhor M.S."/>
            <person name="Jansen J."/>
            <person name="Van den Hoogen J."/>
            <person name="Gungor B."/>
            <person name="Hartog M."/>
            <person name="Hontelez J."/>
            <person name="Verver J."/>
            <person name="Yang W.-C."/>
            <person name="Schijlen E."/>
            <person name="Repin R."/>
            <person name="Schilthuizen M."/>
            <person name="Schranz E."/>
            <person name="Heidstra R."/>
            <person name="Miyata K."/>
            <person name="Fedorova E."/>
            <person name="Kohlen W."/>
            <person name="Bisseling T."/>
            <person name="Smit S."/>
            <person name="Geurts R."/>
        </authorList>
    </citation>
    <scope>NUCLEOTIDE SEQUENCE [LARGE SCALE GENOMIC DNA]</scope>
    <source>
        <strain evidence="2">cv. WU1-14</strain>
    </source>
</reference>
<protein>
    <submittedName>
        <fullName evidence="1">Uncharacterized protein</fullName>
    </submittedName>
</protein>
<comment type="caution">
    <text evidence="1">The sequence shown here is derived from an EMBL/GenBank/DDBJ whole genome shotgun (WGS) entry which is preliminary data.</text>
</comment>
<accession>A0A2P5DCH7</accession>
<dbReference type="AlphaFoldDB" id="A0A2P5DCH7"/>
<keyword evidence="2" id="KW-1185">Reference proteome</keyword>
<dbReference type="Proteomes" id="UP000237105">
    <property type="component" value="Unassembled WGS sequence"/>
</dbReference>
<organism evidence="1 2">
    <name type="scientific">Parasponia andersonii</name>
    <name type="common">Sponia andersonii</name>
    <dbReference type="NCBI Taxonomy" id="3476"/>
    <lineage>
        <taxon>Eukaryota</taxon>
        <taxon>Viridiplantae</taxon>
        <taxon>Streptophyta</taxon>
        <taxon>Embryophyta</taxon>
        <taxon>Tracheophyta</taxon>
        <taxon>Spermatophyta</taxon>
        <taxon>Magnoliopsida</taxon>
        <taxon>eudicotyledons</taxon>
        <taxon>Gunneridae</taxon>
        <taxon>Pentapetalae</taxon>
        <taxon>rosids</taxon>
        <taxon>fabids</taxon>
        <taxon>Rosales</taxon>
        <taxon>Cannabaceae</taxon>
        <taxon>Parasponia</taxon>
    </lineage>
</organism>
<gene>
    <name evidence="1" type="ORF">PanWU01x14_076970</name>
</gene>
<sequence>KILKVKEEKDKHISSSWILEGQDRQHVVKN</sequence>
<dbReference type="OrthoDB" id="10471237at2759"/>
<evidence type="ECO:0000313" key="1">
    <source>
        <dbReference type="EMBL" id="PON70987.1"/>
    </source>
</evidence>
<evidence type="ECO:0000313" key="2">
    <source>
        <dbReference type="Proteomes" id="UP000237105"/>
    </source>
</evidence>
<name>A0A2P5DCH7_PARAD</name>
<proteinExistence type="predicted"/>
<dbReference type="EMBL" id="JXTB01000047">
    <property type="protein sequence ID" value="PON70987.1"/>
    <property type="molecule type" value="Genomic_DNA"/>
</dbReference>
<feature type="non-terminal residue" evidence="1">
    <location>
        <position position="1"/>
    </location>
</feature>